<dbReference type="Gene3D" id="1.25.40.10">
    <property type="entry name" value="Tetratricopeptide repeat domain"/>
    <property type="match status" value="2"/>
</dbReference>
<evidence type="ECO:0000313" key="2">
    <source>
        <dbReference type="EMBL" id="KIJ23641.1"/>
    </source>
</evidence>
<dbReference type="EMBL" id="KN837619">
    <property type="protein sequence ID" value="KIJ23641.1"/>
    <property type="molecule type" value="Genomic_DNA"/>
</dbReference>
<gene>
    <name evidence="2" type="ORF">M422DRAFT_195690</name>
</gene>
<evidence type="ECO:0000313" key="3">
    <source>
        <dbReference type="Proteomes" id="UP000054279"/>
    </source>
</evidence>
<organism evidence="2 3">
    <name type="scientific">Sphaerobolus stellatus (strain SS14)</name>
    <dbReference type="NCBI Taxonomy" id="990650"/>
    <lineage>
        <taxon>Eukaryota</taxon>
        <taxon>Fungi</taxon>
        <taxon>Dikarya</taxon>
        <taxon>Basidiomycota</taxon>
        <taxon>Agaricomycotina</taxon>
        <taxon>Agaricomycetes</taxon>
        <taxon>Phallomycetidae</taxon>
        <taxon>Geastrales</taxon>
        <taxon>Sphaerobolaceae</taxon>
        <taxon>Sphaerobolus</taxon>
    </lineage>
</organism>
<proteinExistence type="predicted"/>
<dbReference type="HOGENOM" id="CLU_001305_5_1_1"/>
<dbReference type="InterPro" id="IPR011990">
    <property type="entry name" value="TPR-like_helical_dom_sf"/>
</dbReference>
<reference evidence="2 3" key="1">
    <citation type="submission" date="2014-06" db="EMBL/GenBank/DDBJ databases">
        <title>Evolutionary Origins and Diversification of the Mycorrhizal Mutualists.</title>
        <authorList>
            <consortium name="DOE Joint Genome Institute"/>
            <consortium name="Mycorrhizal Genomics Consortium"/>
            <person name="Kohler A."/>
            <person name="Kuo A."/>
            <person name="Nagy L.G."/>
            <person name="Floudas D."/>
            <person name="Copeland A."/>
            <person name="Barry K.W."/>
            <person name="Cichocki N."/>
            <person name="Veneault-Fourrey C."/>
            <person name="LaButti K."/>
            <person name="Lindquist E.A."/>
            <person name="Lipzen A."/>
            <person name="Lundell T."/>
            <person name="Morin E."/>
            <person name="Murat C."/>
            <person name="Riley R."/>
            <person name="Ohm R."/>
            <person name="Sun H."/>
            <person name="Tunlid A."/>
            <person name="Henrissat B."/>
            <person name="Grigoriev I.V."/>
            <person name="Hibbett D.S."/>
            <person name="Martin F."/>
        </authorList>
    </citation>
    <scope>NUCLEOTIDE SEQUENCE [LARGE SCALE GENOMIC DNA]</scope>
    <source>
        <strain evidence="2 3">SS14</strain>
    </source>
</reference>
<accession>A0A0C9UDV0</accession>
<dbReference type="AlphaFoldDB" id="A0A0C9UDV0"/>
<dbReference type="OrthoDB" id="9991317at2759"/>
<dbReference type="InterPro" id="IPR024983">
    <property type="entry name" value="CHAT_dom"/>
</dbReference>
<keyword evidence="3" id="KW-1185">Reference proteome</keyword>
<evidence type="ECO:0000259" key="1">
    <source>
        <dbReference type="Pfam" id="PF12770"/>
    </source>
</evidence>
<dbReference type="SUPFAM" id="SSF81901">
    <property type="entry name" value="HCP-like"/>
    <property type="match status" value="1"/>
</dbReference>
<dbReference type="PANTHER" id="PTHR19959">
    <property type="entry name" value="KINESIN LIGHT CHAIN"/>
    <property type="match status" value="1"/>
</dbReference>
<feature type="domain" description="CHAT" evidence="1">
    <location>
        <begin position="630"/>
        <end position="914"/>
    </location>
</feature>
<dbReference type="PANTHER" id="PTHR19959:SF119">
    <property type="entry name" value="FUNGAL LIPASE-LIKE DOMAIN-CONTAINING PROTEIN"/>
    <property type="match status" value="1"/>
</dbReference>
<dbReference type="Proteomes" id="UP000054279">
    <property type="component" value="Unassembled WGS sequence"/>
</dbReference>
<protein>
    <recommendedName>
        <fullName evidence="1">CHAT domain-containing protein</fullName>
    </recommendedName>
</protein>
<dbReference type="Pfam" id="PF12770">
    <property type="entry name" value="CHAT"/>
    <property type="match status" value="1"/>
</dbReference>
<name>A0A0C9UDV0_SPHS4</name>
<sequence>MASHLNLLGVCFWGRFRCLGEIIDLERAILAIQQAIDLPNNTQLSRAAYFNNLGNTFLNRFEHQGELADLDRAITALQDAVDLASEGESAIGMYLDNLGNALHIRFDRLGQIVDLDKAIALRQQCIDLIFNEHPNKPGYLANLGASFFRRFERLGQISDLNEAIALQYHAVDLSPDSHPSHPGRLSNLGVFLRFRFEHLGEIEDIDKAITNAIAAHQKAVNLIPNGHPEKAMHLNGLGNSLSGRFRHGGKTIDIENAITALQEAVNLTPDGHIHQVTHLNNLGSSFGQRFEHLGENSDIEKSIDALQKATDLTPDGHADTTRNLMNLGKSFMIKFDRLGDFHDLEKAIIAYSRASKNDSSSPSVRYLAAMEWASLCSRYQSPSSTLEAYRVVLEIIPQRAWLGQKVACRYKELSVIGSAVNAAAAMAITSGDMALALEWLEEGHCIVWGQILQLRTPIDDLRVKHPELAEDLYRVSRALENAGTSTVINGLGNTGSRDPEFSQEVEAQAHRALAEQYRKLIEEVWKLNGFECFLKPKTLSDLLPASQDGPVVVVNIAESRCDALILHAHNFHEPIAHVHLQNFSHKQADKLHSQMNSILETRNVRYSRKMMFDDTSAQNDAKSLESILATLWSGIVSPVWLKIKDMLPDSASDDFKPHITWCATGPLAFLPLHAAGIYRSADSSKQVKISDFMVSSYTPTLTTLLRPHNEPSISPPKVLIVSQPNTPHQRSLPGTIKEAEAIRKLTTAKVLDHTQATIPAVLEGMGEHDWVHLACHGIQDSKDPIKSAFALYDGKLELESLMAKRLDRAELAFLSACQTATGDTKLPNEAVHLAAGMLAVGFQSVIATMWSIGDDDGPVIAEAFYSILLKARTTAGGKEVRRKTAYALHEAIEQLREKVGEENFVKWVPFVHFGF</sequence>